<accession>A0A8S4QIL9</accession>
<dbReference type="Proteomes" id="UP000838756">
    <property type="component" value="Unassembled WGS sequence"/>
</dbReference>
<name>A0A8S4QIL9_9NEOP</name>
<reference evidence="1" key="1">
    <citation type="submission" date="2022-03" db="EMBL/GenBank/DDBJ databases">
        <authorList>
            <person name="Lindestad O."/>
        </authorList>
    </citation>
    <scope>NUCLEOTIDE SEQUENCE</scope>
</reference>
<dbReference type="OrthoDB" id="7480422at2759"/>
<evidence type="ECO:0000313" key="1">
    <source>
        <dbReference type="EMBL" id="CAH2211196.1"/>
    </source>
</evidence>
<sequence length="152" mass="17072">MLCKVMYIQHTNRIVRVIKCSLVLRLFLSRCKKTSCCLTLYLHAEKSSFTLAHTFRGVSVPIGDHIELSGVNISSPSSNLNFGKCIESKAKVAAKRLGILNKVRRYFTPGQRLALYQVQVRTSMEYCSHPWGGSAKFQLEAFDSVDHTGETT</sequence>
<dbReference type="AlphaFoldDB" id="A0A8S4QIL9"/>
<keyword evidence="2" id="KW-1185">Reference proteome</keyword>
<comment type="caution">
    <text evidence="1">The sequence shown here is derived from an EMBL/GenBank/DDBJ whole genome shotgun (WGS) entry which is preliminary data.</text>
</comment>
<protein>
    <submittedName>
        <fullName evidence="1">Jg17712 protein</fullName>
    </submittedName>
</protein>
<dbReference type="EMBL" id="CAKXAJ010009444">
    <property type="protein sequence ID" value="CAH2211196.1"/>
    <property type="molecule type" value="Genomic_DNA"/>
</dbReference>
<proteinExistence type="predicted"/>
<gene>
    <name evidence="1" type="primary">jg17712</name>
    <name evidence="1" type="ORF">PAEG_LOCUS3033</name>
</gene>
<organism evidence="1 2">
    <name type="scientific">Pararge aegeria aegeria</name>
    <dbReference type="NCBI Taxonomy" id="348720"/>
    <lineage>
        <taxon>Eukaryota</taxon>
        <taxon>Metazoa</taxon>
        <taxon>Ecdysozoa</taxon>
        <taxon>Arthropoda</taxon>
        <taxon>Hexapoda</taxon>
        <taxon>Insecta</taxon>
        <taxon>Pterygota</taxon>
        <taxon>Neoptera</taxon>
        <taxon>Endopterygota</taxon>
        <taxon>Lepidoptera</taxon>
        <taxon>Glossata</taxon>
        <taxon>Ditrysia</taxon>
        <taxon>Papilionoidea</taxon>
        <taxon>Nymphalidae</taxon>
        <taxon>Satyrinae</taxon>
        <taxon>Satyrini</taxon>
        <taxon>Parargina</taxon>
        <taxon>Pararge</taxon>
    </lineage>
</organism>
<evidence type="ECO:0000313" key="2">
    <source>
        <dbReference type="Proteomes" id="UP000838756"/>
    </source>
</evidence>